<evidence type="ECO:0000256" key="1">
    <source>
        <dbReference type="SAM" id="MobiDB-lite"/>
    </source>
</evidence>
<organism evidence="2 3">
    <name type="scientific">Talaromyces pinophilus</name>
    <name type="common">Penicillium pinophilum</name>
    <dbReference type="NCBI Taxonomy" id="128442"/>
    <lineage>
        <taxon>Eukaryota</taxon>
        <taxon>Fungi</taxon>
        <taxon>Dikarya</taxon>
        <taxon>Ascomycota</taxon>
        <taxon>Pezizomycotina</taxon>
        <taxon>Eurotiomycetes</taxon>
        <taxon>Eurotiomycetidae</taxon>
        <taxon>Eurotiales</taxon>
        <taxon>Trichocomaceae</taxon>
        <taxon>Talaromyces</taxon>
        <taxon>Talaromyces sect. Talaromyces</taxon>
    </lineage>
</organism>
<feature type="region of interest" description="Disordered" evidence="1">
    <location>
        <begin position="1"/>
        <end position="24"/>
    </location>
</feature>
<dbReference type="EMBL" id="DF933811">
    <property type="protein sequence ID" value="GAM35075.1"/>
    <property type="molecule type" value="Genomic_DNA"/>
</dbReference>
<comment type="caution">
    <text evidence="2">The sequence shown here is derived from an EMBL/GenBank/DDBJ whole genome shotgun (WGS) entry which is preliminary data.</text>
</comment>
<sequence>MFQNGFFGLFKSSQQEEEPRTQQPTWNATTMAMEQPANYAGSQQPAAPSQEEQQMKLRGGAGCCDVCCGCLAGLCAFECLEDCC</sequence>
<accession>A0A6V8H4H3</accession>
<evidence type="ECO:0000313" key="2">
    <source>
        <dbReference type="EMBL" id="GAM35075.1"/>
    </source>
</evidence>
<evidence type="ECO:0000313" key="3">
    <source>
        <dbReference type="Proteomes" id="UP000053095"/>
    </source>
</evidence>
<dbReference type="AlphaFoldDB" id="A0A6V8H4H3"/>
<proteinExistence type="predicted"/>
<gene>
    <name evidence="2" type="ORF">TCE0_015f03090</name>
</gene>
<protein>
    <recommendedName>
        <fullName evidence="4">Cysteine-rich transmembrane CYSTM domain-containing protein</fullName>
    </recommendedName>
</protein>
<dbReference type="Proteomes" id="UP000053095">
    <property type="component" value="Unassembled WGS sequence"/>
</dbReference>
<reference evidence="3" key="1">
    <citation type="journal article" date="2015" name="Genome Announc.">
        <title>Draft genome sequence of Talaromyces cellulolyticus strain Y-94, a source of lignocellulosic biomass-degrading enzymes.</title>
        <authorList>
            <person name="Fujii T."/>
            <person name="Koike H."/>
            <person name="Sawayama S."/>
            <person name="Yano S."/>
            <person name="Inoue H."/>
        </authorList>
    </citation>
    <scope>NUCLEOTIDE SEQUENCE [LARGE SCALE GENOMIC DNA]</scope>
    <source>
        <strain evidence="3">Y-94</strain>
    </source>
</reference>
<evidence type="ECO:0008006" key="4">
    <source>
        <dbReference type="Google" id="ProtNLM"/>
    </source>
</evidence>
<keyword evidence="3" id="KW-1185">Reference proteome</keyword>
<name>A0A6V8H4H3_TALPI</name>